<dbReference type="PROSITE" id="PS00101">
    <property type="entry name" value="HEXAPEP_TRANSFERASES"/>
    <property type="match status" value="1"/>
</dbReference>
<dbReference type="GO" id="GO:0016746">
    <property type="term" value="F:acyltransferase activity"/>
    <property type="evidence" value="ECO:0007669"/>
    <property type="project" value="UniProtKB-KW"/>
</dbReference>
<evidence type="ECO:0000313" key="5">
    <source>
        <dbReference type="Proteomes" id="UP000254764"/>
    </source>
</evidence>
<dbReference type="InterPro" id="IPR001451">
    <property type="entry name" value="Hexapep"/>
</dbReference>
<accession>A0A376AHZ1</accession>
<dbReference type="PANTHER" id="PTHR23416">
    <property type="entry name" value="SIALIC ACID SYNTHASE-RELATED"/>
    <property type="match status" value="1"/>
</dbReference>
<evidence type="ECO:0000313" key="4">
    <source>
        <dbReference type="EMBL" id="SSC67290.1"/>
    </source>
</evidence>
<sequence>MSPAILERCRKMVDRPLKRRLRQAANWLLIRRNGLAEMGEGAQLAWETRVPVGSRLGRFAYIGSGFRAPSPISVGDFCMISTNVTIVANDHGVDDPETPMRLAFRWQHHVTVFEADAWIGHGAIVRAGVRIGRGAVIAAGAVVTKDVEPYAIVGGNPARTLRQRFAPEAVACQDALLYGEIQGPGEP</sequence>
<dbReference type="InterPro" id="IPR018357">
    <property type="entry name" value="Hexapep_transf_CS"/>
</dbReference>
<keyword evidence="1" id="KW-0808">Transferase</keyword>
<evidence type="ECO:0000256" key="2">
    <source>
        <dbReference type="ARBA" id="ARBA00022737"/>
    </source>
</evidence>
<dbReference type="Gene3D" id="2.160.10.10">
    <property type="entry name" value="Hexapeptide repeat proteins"/>
    <property type="match status" value="1"/>
</dbReference>
<gene>
    <name evidence="4" type="ORF">RHIZ70_2998</name>
</gene>
<reference evidence="5" key="1">
    <citation type="submission" date="2018-07" db="EMBL/GenBank/DDBJ databases">
        <authorList>
            <person name="Peiro R."/>
            <person name="Begona"/>
            <person name="Cbmso G."/>
            <person name="Lopez M."/>
            <person name="Gonzalez S."/>
        </authorList>
    </citation>
    <scope>NUCLEOTIDE SEQUENCE [LARGE SCALE GENOMIC DNA]</scope>
</reference>
<dbReference type="EMBL" id="UEYP01000003">
    <property type="protein sequence ID" value="SSC67290.1"/>
    <property type="molecule type" value="Genomic_DNA"/>
</dbReference>
<keyword evidence="5" id="KW-1185">Reference proteome</keyword>
<dbReference type="AlphaFoldDB" id="A0A376AHZ1"/>
<protein>
    <recommendedName>
        <fullName evidence="6">Maltose/galactoside acetyltransferase domain-containing protein</fullName>
    </recommendedName>
</protein>
<keyword evidence="2" id="KW-0677">Repeat</keyword>
<organism evidence="4 5">
    <name type="scientific">Ciceribacter selenitireducens ATCC BAA-1503</name>
    <dbReference type="NCBI Taxonomy" id="1336235"/>
    <lineage>
        <taxon>Bacteria</taxon>
        <taxon>Pseudomonadati</taxon>
        <taxon>Pseudomonadota</taxon>
        <taxon>Alphaproteobacteria</taxon>
        <taxon>Hyphomicrobiales</taxon>
        <taxon>Rhizobiaceae</taxon>
        <taxon>Ciceribacter</taxon>
    </lineage>
</organism>
<keyword evidence="3" id="KW-0012">Acyltransferase</keyword>
<dbReference type="Pfam" id="PF00132">
    <property type="entry name" value="Hexapep"/>
    <property type="match status" value="1"/>
</dbReference>
<dbReference type="InterPro" id="IPR011004">
    <property type="entry name" value="Trimer_LpxA-like_sf"/>
</dbReference>
<name>A0A376AHZ1_9HYPH</name>
<evidence type="ECO:0008006" key="6">
    <source>
        <dbReference type="Google" id="ProtNLM"/>
    </source>
</evidence>
<evidence type="ECO:0000256" key="3">
    <source>
        <dbReference type="ARBA" id="ARBA00023315"/>
    </source>
</evidence>
<proteinExistence type="predicted"/>
<dbReference type="InterPro" id="IPR051159">
    <property type="entry name" value="Hexapeptide_acetyltransf"/>
</dbReference>
<dbReference type="SUPFAM" id="SSF51161">
    <property type="entry name" value="Trimeric LpxA-like enzymes"/>
    <property type="match status" value="1"/>
</dbReference>
<dbReference type="Proteomes" id="UP000254764">
    <property type="component" value="Unassembled WGS sequence"/>
</dbReference>
<evidence type="ECO:0000256" key="1">
    <source>
        <dbReference type="ARBA" id="ARBA00022679"/>
    </source>
</evidence>
<dbReference type="CDD" id="cd03349">
    <property type="entry name" value="LbH_XAT"/>
    <property type="match status" value="1"/>
</dbReference>